<name>A0A1K0JAC5_CUPNE</name>
<feature type="transmembrane region" description="Helical" evidence="1">
    <location>
        <begin position="64"/>
        <end position="81"/>
    </location>
</feature>
<reference evidence="2" key="1">
    <citation type="submission" date="2016-09" db="EMBL/GenBank/DDBJ databases">
        <authorList>
            <person name="Capua I."/>
            <person name="De Benedictis P."/>
            <person name="Joannis T."/>
            <person name="Lombin L.H."/>
            <person name="Cattoli G."/>
        </authorList>
    </citation>
    <scope>NUCLEOTIDE SEQUENCE</scope>
    <source>
        <strain evidence="2">B9</strain>
    </source>
</reference>
<dbReference type="RefSeq" id="WP_340522798.1">
    <property type="nucleotide sequence ID" value="NZ_FMSH01000125.1"/>
</dbReference>
<evidence type="ECO:0000256" key="1">
    <source>
        <dbReference type="SAM" id="Phobius"/>
    </source>
</evidence>
<dbReference type="EMBL" id="FMSH01000125">
    <property type="protein sequence ID" value="SCU74892.1"/>
    <property type="molecule type" value="Genomic_DNA"/>
</dbReference>
<sequence length="197" mass="21114">MTMLTLLYFRLNDIAAARRAHAQLGELAATPARIDGPWFFQRDDQPAEGLPAPHAAQITYRNEVAAAGLVAGALLVAWIVFRYGTPVNAATGFMAYLGGMALGAVIGRWLGSVIGAGIMRAGLRRQKRQMAAGQLMMICACDPHAKGRLCEIAQDAGAAAIAPPDGRLPLRGWLTDRHWPAWLAGLGQRAVPHRKQA</sequence>
<keyword evidence="1" id="KW-0812">Transmembrane</keyword>
<evidence type="ECO:0008006" key="3">
    <source>
        <dbReference type="Google" id="ProtNLM"/>
    </source>
</evidence>
<dbReference type="AlphaFoldDB" id="A0A1K0JAC5"/>
<accession>A0A1K0JAC5</accession>
<keyword evidence="1" id="KW-0472">Membrane</keyword>
<keyword evidence="1" id="KW-1133">Transmembrane helix</keyword>
<protein>
    <recommendedName>
        <fullName evidence="3">DUF1269 domain-containing protein</fullName>
    </recommendedName>
</protein>
<organism evidence="2">
    <name type="scientific">Cupriavidus necator</name>
    <name type="common">Alcaligenes eutrophus</name>
    <name type="synonym">Ralstonia eutropha</name>
    <dbReference type="NCBI Taxonomy" id="106590"/>
    <lineage>
        <taxon>Bacteria</taxon>
        <taxon>Pseudomonadati</taxon>
        <taxon>Pseudomonadota</taxon>
        <taxon>Betaproteobacteria</taxon>
        <taxon>Burkholderiales</taxon>
        <taxon>Burkholderiaceae</taxon>
        <taxon>Cupriavidus</taxon>
    </lineage>
</organism>
<evidence type="ECO:0000313" key="2">
    <source>
        <dbReference type="EMBL" id="SCU74892.1"/>
    </source>
</evidence>
<feature type="transmembrane region" description="Helical" evidence="1">
    <location>
        <begin position="93"/>
        <end position="119"/>
    </location>
</feature>
<gene>
    <name evidence="2" type="ORF">CNECB9_2100002</name>
</gene>
<proteinExistence type="predicted"/>